<dbReference type="InterPro" id="IPR007710">
    <property type="entry name" value="Nucleoside_deoxyribTrfase"/>
</dbReference>
<reference evidence="1" key="1">
    <citation type="submission" date="2021-04" db="EMBL/GenBank/DDBJ databases">
        <title>Oceanospirillales bacteria with DddD are important DMSP degraders in coastal seawater.</title>
        <authorList>
            <person name="Liu J."/>
        </authorList>
    </citation>
    <scope>NUCLEOTIDE SEQUENCE</scope>
    <source>
        <strain evidence="1">GY6</strain>
    </source>
</reference>
<dbReference type="PANTHER" id="PTHR15364:SF0">
    <property type="entry name" value="2'-DEOXYNUCLEOSIDE 5'-PHOSPHATE N-HYDROLASE 1"/>
    <property type="match status" value="1"/>
</dbReference>
<sequence length="176" mass="19565">MVQQSIYLAGPDVFWPNATELGAAKKVLCEQYGFTGHFPLDNEIDLSQLSPFEAGIRIYQANIGLMNHCDLIIANMTPFRGPSMDVGSAFEMGYMAAQNKPVWGYTLDGRLYSDRIEGTATDQDGFSIESFSMVDNLMMVGATDARGGLLTEPMAETLDNHLRLFEKVLQQIQKNR</sequence>
<dbReference type="InterPro" id="IPR051239">
    <property type="entry name" value="2'-dNMP_N-hydrolase"/>
</dbReference>
<dbReference type="Pfam" id="PF05014">
    <property type="entry name" value="Nuc_deoxyrib_tr"/>
    <property type="match status" value="1"/>
</dbReference>
<organism evidence="1 2">
    <name type="scientific">Amphritea atlantica</name>
    <dbReference type="NCBI Taxonomy" id="355243"/>
    <lineage>
        <taxon>Bacteria</taxon>
        <taxon>Pseudomonadati</taxon>
        <taxon>Pseudomonadota</taxon>
        <taxon>Gammaproteobacteria</taxon>
        <taxon>Oceanospirillales</taxon>
        <taxon>Oceanospirillaceae</taxon>
        <taxon>Amphritea</taxon>
    </lineage>
</organism>
<dbReference type="Proteomes" id="UP001059950">
    <property type="component" value="Chromosome"/>
</dbReference>
<proteinExistence type="predicted"/>
<evidence type="ECO:0000313" key="2">
    <source>
        <dbReference type="Proteomes" id="UP001059950"/>
    </source>
</evidence>
<dbReference type="Gene3D" id="3.40.50.450">
    <property type="match status" value="1"/>
</dbReference>
<name>A0ABY5GRA9_9GAMM</name>
<dbReference type="EMBL" id="CP073344">
    <property type="protein sequence ID" value="UTW02503.1"/>
    <property type="molecule type" value="Genomic_DNA"/>
</dbReference>
<protein>
    <submittedName>
        <fullName evidence="1">Nucleoside 2-deoxyribosyltransferase</fullName>
    </submittedName>
</protein>
<accession>A0ABY5GRA9</accession>
<evidence type="ECO:0000313" key="1">
    <source>
        <dbReference type="EMBL" id="UTW02503.1"/>
    </source>
</evidence>
<dbReference type="SUPFAM" id="SSF52309">
    <property type="entry name" value="N-(deoxy)ribosyltransferase-like"/>
    <property type="match status" value="1"/>
</dbReference>
<dbReference type="PANTHER" id="PTHR15364">
    <property type="entry name" value="2'-DEOXYNUCLEOSIDE 5'-PHOSPHATE N-HYDROLASE 1"/>
    <property type="match status" value="1"/>
</dbReference>
<gene>
    <name evidence="1" type="ORF">KDX31_14250</name>
</gene>
<keyword evidence="2" id="KW-1185">Reference proteome</keyword>